<feature type="domain" description="WWE" evidence="10">
    <location>
        <begin position="1924"/>
        <end position="2007"/>
    </location>
</feature>
<feature type="domain" description="Helicase ATP-binding" evidence="11">
    <location>
        <begin position="273"/>
        <end position="440"/>
    </location>
</feature>
<dbReference type="PROSITE" id="PS50918">
    <property type="entry name" value="WWE"/>
    <property type="match status" value="1"/>
</dbReference>
<dbReference type="CDD" id="cd20335">
    <property type="entry name" value="BRcat_RBR"/>
    <property type="match status" value="1"/>
</dbReference>
<evidence type="ECO:0000259" key="11">
    <source>
        <dbReference type="PROSITE" id="PS51192"/>
    </source>
</evidence>
<dbReference type="Gene3D" id="3.30.40.10">
    <property type="entry name" value="Zinc/RING finger domain, C3HC4 (zinc finger)"/>
    <property type="match status" value="1"/>
</dbReference>
<dbReference type="SMART" id="SM00487">
    <property type="entry name" value="DEXDc"/>
    <property type="match status" value="1"/>
</dbReference>
<evidence type="ECO:0000256" key="4">
    <source>
        <dbReference type="ARBA" id="ARBA00022806"/>
    </source>
</evidence>
<dbReference type="Proteomes" id="UP000663860">
    <property type="component" value="Unassembled WGS sequence"/>
</dbReference>
<feature type="domain" description="Helicase C-terminal" evidence="12">
    <location>
        <begin position="464"/>
        <end position="634"/>
    </location>
</feature>
<dbReference type="SUPFAM" id="SSF117839">
    <property type="entry name" value="WWE domain"/>
    <property type="match status" value="2"/>
</dbReference>
<evidence type="ECO:0000259" key="9">
    <source>
        <dbReference type="PROSITE" id="PS50089"/>
    </source>
</evidence>
<dbReference type="InterPro" id="IPR037197">
    <property type="entry name" value="WWE_dom_sf"/>
</dbReference>
<feature type="region of interest" description="Disordered" evidence="8">
    <location>
        <begin position="1"/>
        <end position="41"/>
    </location>
</feature>
<dbReference type="Gene3D" id="1.10.10.2130">
    <property type="entry name" value="DEAH helicase family, winged-helix domain"/>
    <property type="match status" value="1"/>
</dbReference>
<dbReference type="PANTHER" id="PTHR18934">
    <property type="entry name" value="ATP-DEPENDENT RNA HELICASE"/>
    <property type="match status" value="1"/>
</dbReference>
<keyword evidence="5" id="KW-0862">Zinc</keyword>
<dbReference type="InterPro" id="IPR012317">
    <property type="entry name" value="Poly(ADP-ribose)pol_cat_dom"/>
</dbReference>
<evidence type="ECO:0000256" key="2">
    <source>
        <dbReference type="ARBA" id="ARBA00022771"/>
    </source>
</evidence>
<dbReference type="InterPro" id="IPR004170">
    <property type="entry name" value="WWE_dom"/>
</dbReference>
<keyword evidence="1" id="KW-0547">Nucleotide-binding</keyword>
<dbReference type="GO" id="GO:0016787">
    <property type="term" value="F:hydrolase activity"/>
    <property type="evidence" value="ECO:0007669"/>
    <property type="project" value="UniProtKB-KW"/>
</dbReference>
<organism evidence="13 15">
    <name type="scientific">Adineta steineri</name>
    <dbReference type="NCBI Taxonomy" id="433720"/>
    <lineage>
        <taxon>Eukaryota</taxon>
        <taxon>Metazoa</taxon>
        <taxon>Spiralia</taxon>
        <taxon>Gnathifera</taxon>
        <taxon>Rotifera</taxon>
        <taxon>Eurotatoria</taxon>
        <taxon>Bdelloidea</taxon>
        <taxon>Adinetida</taxon>
        <taxon>Adinetidae</taxon>
        <taxon>Adineta</taxon>
    </lineage>
</organism>
<dbReference type="Pfam" id="PF00644">
    <property type="entry name" value="PARP"/>
    <property type="match status" value="1"/>
</dbReference>
<dbReference type="Gene3D" id="3.90.228.10">
    <property type="match status" value="1"/>
</dbReference>
<dbReference type="GO" id="GO:0003723">
    <property type="term" value="F:RNA binding"/>
    <property type="evidence" value="ECO:0007669"/>
    <property type="project" value="TreeGrafter"/>
</dbReference>
<evidence type="ECO:0000256" key="1">
    <source>
        <dbReference type="ARBA" id="ARBA00022741"/>
    </source>
</evidence>
<evidence type="ECO:0000313" key="15">
    <source>
        <dbReference type="Proteomes" id="UP000663860"/>
    </source>
</evidence>
<feature type="domain" description="RING-type" evidence="9">
    <location>
        <begin position="1520"/>
        <end position="1559"/>
    </location>
</feature>
<dbReference type="SUPFAM" id="SSF56399">
    <property type="entry name" value="ADP-ribosylation"/>
    <property type="match status" value="1"/>
</dbReference>
<keyword evidence="2 7" id="KW-0863">Zinc-finger</keyword>
<proteinExistence type="predicted"/>
<dbReference type="CDD" id="cd18791">
    <property type="entry name" value="SF2_C_RHA"/>
    <property type="match status" value="1"/>
</dbReference>
<dbReference type="InterPro" id="IPR027417">
    <property type="entry name" value="P-loop_NTPase"/>
</dbReference>
<dbReference type="CDD" id="cd17917">
    <property type="entry name" value="DEXHc_RHA-like"/>
    <property type="match status" value="1"/>
</dbReference>
<dbReference type="Pfam" id="PF00270">
    <property type="entry name" value="DEAD"/>
    <property type="match status" value="1"/>
</dbReference>
<sequence>MTLNKTNSDNESDDEDANRSKTAIVRMGRSNNIQTSSAKDENAIKPYTRRRDDSCASRTSACQNGSNCFNARCPFLHPSGWNACKDGANCEDFSCHGNHPFGRTKPCPQGEKCYDTECKCLHPSIRMPECKAGDQCHEWNCKASHSENRPKPCFYEQQCYDTACLRLHPPNRNLCTMGAECVKFACSLNHPPGRMAQCEHHNTCGNYYCMFLHPDEWDPCETGSKCLNSACPHTSHPSDRKLQCRNSLKSVEQRRIDRQKAKLPILASKDEFCQRLKEKRILIVSAETGSGKSTQLPQYAAEYFNGLVVCTQPRVVAAISLARRVAIEYDGTSVGESVGYQVGYGGIGREHNRVPGTDIMFMTDSTLIQESQTDRQLSKIKVLIIDEAHERSLNTDIVIGIAKRLLELRSTDFYVVIASATIDPAQFLTFFGKTNEHVLNVPGRIYDVSVEYSPKADESIEDFDVSTVFKFYKDRPQGHILVFLPGQREIEKAIDVFNRDIPDNCIALPLYGSLSPEEQDRVLQFDEGPNGERRMVVFCTNVAETSLTIKNIRLIIDSGWVKEARFDPNRRLTIIETVRISKSSANQRKGRAGRTAPGHCVRLYKENELRRTNIEPEIRRSSLDLVVLQLLHLQLNPLEFPFMDPPENSILQKSLQLLQDLSCIDQNHVITSRGELFAELAFDPRLSAFMVDTYIEHSPMLEITTLIVAILTAPGTLFFMGGITKEEKQATRGRIAMGAQEHNSDLFYLASIFKKWQSEGTIDPITRTCLTCKAINKRDRSCRSCRVAYTVKHILNNKILNIIEVNRDTAIKIITSNRWQLKSKCLKQVNESDIIGAYLLKNFPEHHGHLLVSHLPNEGVCMVTNNLRARITNTSVFVQRRVGHTQFIAMFITKLSTGDYVIERLHPLSSNRNIHSKVYEKLSFISNVGWEWNFEIRKQIKNLPVEPWNAWLVYEYDMQQCKLIIWGEMKSKDQLHKMISPLVKNKLDLLFACTRSFDCGPTRASFESGLVCSHIENLHHNGSAKNRIDLQHIQCKNFEELDEWLSSSLNVHLKDIRENNFRPCKKTDSSDDNYEAPPFFLVFKSEEVFKKALAQLPSFNVCAQRLDATDILHMNEKDSWGRQLLLTSKNNQFFNEEDIKAKIGHQLASCKQLGKKLLPGLQLSNMPANVDEAYIRNLLGSDLICAHIKIFNSDANNPEIGSKTVRVRFNNEEQCNEAQQRLQSGTFIKPHSIKIFSKHSKQYKNIIVQPSVEKLRIDPPKFLCTAKNRRLALEIYSECRSFTVDSSSYVTVSHLDLYPMFNELLESVRDRFHVQIQQHALPSRKDESDAVRCILTDASPPKTAMAASILRQAISPIIIKLADDRQKCLFNELFNEGLIQTWTNELKLSCEKKDRFGTVIEIYGSQIGQGQLMRRIADYSDMFDKRYRILDLNAEVISYFGRHKAADMKLQEINSKWAAEGCTVTFIRRTSSILLYVQPKVSLEKINMCENELRQLLNNLAITDLNDSNTVGQQEFARKCAFCLNTMATTRTFRICGHAYCRCAISMLNKTPMKCPACKFQIHIQDIQEMFSNNRAEFIRLCKGSIQTYLLASTNPEDNDQLFCPNDECDGLILRSQGYQTCLTCGQSVCGMCRLIDDELHEGRTCAEREAQRMRGEFLPQLFQEAEAFIKDSWPSTLPPIIRVDNNKYLNETECVSLRRFYEGAKSIDNKLPPDITRGFFAFHGTLINAVEPICKEGFDPTRRRGQVYGPGEYFGVTAAISHGYSKLDDETSSIRMMLITFILRCDRVKTQTGFCYIINNPVDCSSAFNLPVAVVTYGNDTSKNYPSPFTMLTTSSIKTSLVWISPFRWHWRQDNRNFEPYNDKINNELEQFYEKWKLGNGPAIVTTSPLVRYVDDTPQTYSIDFQKNIQKHTKTNFPRRIERRAMNPTKTALTKKWSFRNESNQWTPYDSFVQAKIENAYNLYQSEQGPSKITVQFPGRPEIYEVDFVAGKQMNKTTNEIRLIAQE</sequence>
<keyword evidence="4" id="KW-0347">Helicase</keyword>
<evidence type="ECO:0000313" key="14">
    <source>
        <dbReference type="EMBL" id="CAF3895228.1"/>
    </source>
</evidence>
<dbReference type="InterPro" id="IPR001650">
    <property type="entry name" value="Helicase_C-like"/>
</dbReference>
<dbReference type="PANTHER" id="PTHR18934:SF91">
    <property type="entry name" value="PRE-MRNA-SPLICING FACTOR ATP-DEPENDENT RNA HELICASE PRP16"/>
    <property type="match status" value="1"/>
</dbReference>
<dbReference type="GO" id="GO:0003950">
    <property type="term" value="F:NAD+ poly-ADP-ribosyltransferase activity"/>
    <property type="evidence" value="ECO:0007669"/>
    <property type="project" value="InterPro"/>
</dbReference>
<name>A0A815KV24_9BILA</name>
<evidence type="ECO:0000313" key="13">
    <source>
        <dbReference type="EMBL" id="CAF1397840.1"/>
    </source>
</evidence>
<keyword evidence="2 7" id="KW-0479">Metal-binding</keyword>
<evidence type="ECO:0008006" key="16">
    <source>
        <dbReference type="Google" id="ProtNLM"/>
    </source>
</evidence>
<evidence type="ECO:0000256" key="8">
    <source>
        <dbReference type="SAM" id="MobiDB-lite"/>
    </source>
</evidence>
<evidence type="ECO:0000256" key="5">
    <source>
        <dbReference type="ARBA" id="ARBA00022833"/>
    </source>
</evidence>
<evidence type="ECO:0000256" key="6">
    <source>
        <dbReference type="ARBA" id="ARBA00022840"/>
    </source>
</evidence>
<dbReference type="PROSITE" id="PS50089">
    <property type="entry name" value="ZF_RING_2"/>
    <property type="match status" value="1"/>
</dbReference>
<gene>
    <name evidence="13" type="ORF">IZO911_LOCUS39321</name>
    <name evidence="14" type="ORF">KXQ929_LOCUS22508</name>
</gene>
<dbReference type="Proteomes" id="UP000663868">
    <property type="component" value="Unassembled WGS sequence"/>
</dbReference>
<dbReference type="InterPro" id="IPR014001">
    <property type="entry name" value="Helicase_ATP-bd"/>
</dbReference>
<dbReference type="Gene3D" id="4.10.1000.40">
    <property type="match status" value="2"/>
</dbReference>
<evidence type="ECO:0000259" key="12">
    <source>
        <dbReference type="PROSITE" id="PS51194"/>
    </source>
</evidence>
<evidence type="ECO:0000259" key="10">
    <source>
        <dbReference type="PROSITE" id="PS50918"/>
    </source>
</evidence>
<dbReference type="GO" id="GO:0004386">
    <property type="term" value="F:helicase activity"/>
    <property type="evidence" value="ECO:0007669"/>
    <property type="project" value="UniProtKB-KW"/>
</dbReference>
<dbReference type="Pfam" id="PF02825">
    <property type="entry name" value="WWE"/>
    <property type="match status" value="2"/>
</dbReference>
<evidence type="ECO:0000256" key="3">
    <source>
        <dbReference type="ARBA" id="ARBA00022801"/>
    </source>
</evidence>
<dbReference type="EMBL" id="CAJNOE010001181">
    <property type="protein sequence ID" value="CAF1397840.1"/>
    <property type="molecule type" value="Genomic_DNA"/>
</dbReference>
<dbReference type="InterPro" id="IPR013083">
    <property type="entry name" value="Znf_RING/FYVE/PHD"/>
</dbReference>
<dbReference type="SUPFAM" id="SSF57850">
    <property type="entry name" value="RING/U-box"/>
    <property type="match status" value="2"/>
</dbReference>
<keyword evidence="6" id="KW-0067">ATP-binding</keyword>
<evidence type="ECO:0000256" key="7">
    <source>
        <dbReference type="PROSITE-ProRule" id="PRU00175"/>
    </source>
</evidence>
<dbReference type="SMART" id="SM00490">
    <property type="entry name" value="HELICc"/>
    <property type="match status" value="1"/>
</dbReference>
<reference evidence="13" key="1">
    <citation type="submission" date="2021-02" db="EMBL/GenBank/DDBJ databases">
        <authorList>
            <person name="Nowell W R."/>
        </authorList>
    </citation>
    <scope>NUCLEOTIDE SEQUENCE</scope>
</reference>
<dbReference type="Pfam" id="PF00271">
    <property type="entry name" value="Helicase_C"/>
    <property type="match status" value="1"/>
</dbReference>
<protein>
    <recommendedName>
        <fullName evidence="16">Poly [ADP-ribose] polymerase</fullName>
    </recommendedName>
</protein>
<dbReference type="Gene3D" id="3.40.50.300">
    <property type="entry name" value="P-loop containing nucleotide triphosphate hydrolases"/>
    <property type="match status" value="2"/>
</dbReference>
<dbReference type="PROSITE" id="PS51192">
    <property type="entry name" value="HELICASE_ATP_BIND_1"/>
    <property type="match status" value="1"/>
</dbReference>
<dbReference type="EMBL" id="CAJOBB010001723">
    <property type="protein sequence ID" value="CAF3895228.1"/>
    <property type="molecule type" value="Genomic_DNA"/>
</dbReference>
<dbReference type="PROSITE" id="PS51194">
    <property type="entry name" value="HELICASE_CTER"/>
    <property type="match status" value="1"/>
</dbReference>
<dbReference type="InterPro" id="IPR042035">
    <property type="entry name" value="DEAH_win-hel_dom"/>
</dbReference>
<dbReference type="GO" id="GO:0005524">
    <property type="term" value="F:ATP binding"/>
    <property type="evidence" value="ECO:0007669"/>
    <property type="project" value="UniProtKB-KW"/>
</dbReference>
<keyword evidence="3" id="KW-0378">Hydrolase</keyword>
<comment type="caution">
    <text evidence="13">The sequence shown here is derived from an EMBL/GenBank/DDBJ whole genome shotgun (WGS) entry which is preliminary data.</text>
</comment>
<dbReference type="InterPro" id="IPR011545">
    <property type="entry name" value="DEAD/DEAH_box_helicase_dom"/>
</dbReference>
<accession>A0A815KV24</accession>
<dbReference type="Gene3D" id="3.30.720.50">
    <property type="match status" value="2"/>
</dbReference>
<dbReference type="GO" id="GO:0008270">
    <property type="term" value="F:zinc ion binding"/>
    <property type="evidence" value="ECO:0007669"/>
    <property type="project" value="UniProtKB-KW"/>
</dbReference>
<dbReference type="InterPro" id="IPR001841">
    <property type="entry name" value="Znf_RING"/>
</dbReference>
<dbReference type="SUPFAM" id="SSF52540">
    <property type="entry name" value="P-loop containing nucleoside triphosphate hydrolases"/>
    <property type="match status" value="1"/>
</dbReference>